<evidence type="ECO:0000256" key="1">
    <source>
        <dbReference type="PROSITE-ProRule" id="PRU00339"/>
    </source>
</evidence>
<feature type="repeat" description="TPR" evidence="1">
    <location>
        <begin position="402"/>
        <end position="435"/>
    </location>
</feature>
<dbReference type="Gene3D" id="1.25.40.10">
    <property type="entry name" value="Tetratricopeptide repeat domain"/>
    <property type="match status" value="3"/>
</dbReference>
<evidence type="ECO:0000256" key="2">
    <source>
        <dbReference type="SAM" id="MobiDB-lite"/>
    </source>
</evidence>
<keyword evidence="1" id="KW-0802">TPR repeat</keyword>
<sequence length="598" mass="65807">MRRASIALVSRLNRRKALVPFLARDFSCQFSSAAVADGPPRTSGAAPSATSRSENVNTHVEKPKRVSSRGRTNEKRRQLEEAFESAKTSNEMLAAFKEMEGEFSERGLGLALLKLGLQLDKEGEDPERALAFATRALNAFDDVKKPNLSVAMALQLMGSVNFSLKNFKESLGYLSRADKVIGELAEEEEEGQVRAVLHGVHQVMANVKTALCRREEALENLKKCLEIKEKMLGKDSIEVGKASRDLAEAYAGTLNLKEALPHCLKALQIHGLRFGLDSVEVAHDRRLLGVIYTGLGMHEEALKQNKFAREVFKNSGVGSDRLHAGIEAANMQIALGKYDQAVRTLKAVVEATDEDSETRASVFVSMGKALCNLENFPDAKRCLEIALGILGKKEKEDPADVSKCYVEIAIQYETMNEFENAITLLHRALKMLEKLPQEQHSLASAYARIGHLLMLTGKVSPAIPYLESAAEIMSECFGSSHYSVAYIYSNLGSAYLELDKPHESVKMFGVAKSIMDSALGPQHIDSLEARKNMSTAYSALGMYDSAVEMLQEAINGYERHGPAAEDELAESKQILEDLKKKARCGSLEEPRSKPLLLP</sequence>
<evidence type="ECO:0000313" key="4">
    <source>
        <dbReference type="Proteomes" id="UP000594263"/>
    </source>
</evidence>
<dbReference type="PANTHER" id="PTHR47459">
    <property type="entry name" value="KINESIN LIGHT CHAIN-RELATED"/>
    <property type="match status" value="1"/>
</dbReference>
<dbReference type="Pfam" id="PF13374">
    <property type="entry name" value="TPR_10"/>
    <property type="match status" value="1"/>
</dbReference>
<dbReference type="Pfam" id="PF13424">
    <property type="entry name" value="TPR_12"/>
    <property type="match status" value="1"/>
</dbReference>
<dbReference type="PANTHER" id="PTHR47459:SF1">
    <property type="entry name" value="KINESIN LIGHT CHAIN-RELATED"/>
    <property type="match status" value="1"/>
</dbReference>
<accession>A0A7N0UVZ9</accession>
<proteinExistence type="predicted"/>
<feature type="region of interest" description="Disordered" evidence="2">
    <location>
        <begin position="33"/>
        <end position="84"/>
    </location>
</feature>
<dbReference type="OMA" id="TSRFHGH"/>
<dbReference type="AlphaFoldDB" id="A0A7N0UVZ9"/>
<dbReference type="SMART" id="SM00028">
    <property type="entry name" value="TPR"/>
    <property type="match status" value="10"/>
</dbReference>
<dbReference type="PROSITE" id="PS50005">
    <property type="entry name" value="TPR"/>
    <property type="match status" value="1"/>
</dbReference>
<dbReference type="Gramene" id="Kaladp0089s0094.1.v1.1">
    <property type="protein sequence ID" value="Kaladp0089s0094.1.v1.1"/>
    <property type="gene ID" value="Kaladp0089s0094.v1.1"/>
</dbReference>
<protein>
    <submittedName>
        <fullName evidence="3">Uncharacterized protein</fullName>
    </submittedName>
</protein>
<feature type="compositionally biased region" description="Basic and acidic residues" evidence="2">
    <location>
        <begin position="71"/>
        <end position="80"/>
    </location>
</feature>
<reference evidence="3" key="1">
    <citation type="submission" date="2021-01" db="UniProtKB">
        <authorList>
            <consortium name="EnsemblPlants"/>
        </authorList>
    </citation>
    <scope>IDENTIFICATION</scope>
</reference>
<dbReference type="InterPro" id="IPR011990">
    <property type="entry name" value="TPR-like_helical_dom_sf"/>
</dbReference>
<dbReference type="EnsemblPlants" id="Kaladp0089s0094.1.v1.1">
    <property type="protein sequence ID" value="Kaladp0089s0094.1.v1.1"/>
    <property type="gene ID" value="Kaladp0089s0094.v1.1"/>
</dbReference>
<organism evidence="3 4">
    <name type="scientific">Kalanchoe fedtschenkoi</name>
    <name type="common">Lavender scallops</name>
    <name type="synonym">South American air plant</name>
    <dbReference type="NCBI Taxonomy" id="63787"/>
    <lineage>
        <taxon>Eukaryota</taxon>
        <taxon>Viridiplantae</taxon>
        <taxon>Streptophyta</taxon>
        <taxon>Embryophyta</taxon>
        <taxon>Tracheophyta</taxon>
        <taxon>Spermatophyta</taxon>
        <taxon>Magnoliopsida</taxon>
        <taxon>eudicotyledons</taxon>
        <taxon>Gunneridae</taxon>
        <taxon>Pentapetalae</taxon>
        <taxon>Saxifragales</taxon>
        <taxon>Crassulaceae</taxon>
        <taxon>Kalanchoe</taxon>
    </lineage>
</organism>
<dbReference type="InterPro" id="IPR019734">
    <property type="entry name" value="TPR_rpt"/>
</dbReference>
<evidence type="ECO:0000313" key="3">
    <source>
        <dbReference type="EnsemblPlants" id="Kaladp0089s0094.1.v1.1"/>
    </source>
</evidence>
<dbReference type="SUPFAM" id="SSF48452">
    <property type="entry name" value="TPR-like"/>
    <property type="match status" value="3"/>
</dbReference>
<feature type="compositionally biased region" description="Polar residues" evidence="2">
    <location>
        <begin position="48"/>
        <end position="58"/>
    </location>
</feature>
<dbReference type="Proteomes" id="UP000594263">
    <property type="component" value="Unplaced"/>
</dbReference>
<name>A0A7N0UVZ9_KALFE</name>
<keyword evidence="4" id="KW-1185">Reference proteome</keyword>